<evidence type="ECO:0000313" key="2">
    <source>
        <dbReference type="EMBL" id="KPA83769.1"/>
    </source>
</evidence>
<reference evidence="2 3" key="1">
    <citation type="submission" date="2015-07" db="EMBL/GenBank/DDBJ databases">
        <title>High-quality genome of monoxenous trypanosomatid Leptomonas pyrrhocoris.</title>
        <authorList>
            <person name="Flegontov P."/>
            <person name="Butenko A."/>
            <person name="Firsov S."/>
            <person name="Vlcek C."/>
            <person name="Logacheva M.D."/>
            <person name="Field M."/>
            <person name="Filatov D."/>
            <person name="Flegontova O."/>
            <person name="Gerasimov E."/>
            <person name="Jackson A.P."/>
            <person name="Kelly S."/>
            <person name="Opperdoes F."/>
            <person name="O'Reilly A."/>
            <person name="Votypka J."/>
            <person name="Yurchenko V."/>
            <person name="Lukes J."/>
        </authorList>
    </citation>
    <scope>NUCLEOTIDE SEQUENCE [LARGE SCALE GENOMIC DNA]</scope>
    <source>
        <strain evidence="2">H10</strain>
    </source>
</reference>
<protein>
    <submittedName>
        <fullName evidence="2">Uncharacterized protein</fullName>
    </submittedName>
</protein>
<feature type="region of interest" description="Disordered" evidence="1">
    <location>
        <begin position="1"/>
        <end position="99"/>
    </location>
</feature>
<feature type="compositionally biased region" description="Low complexity" evidence="1">
    <location>
        <begin position="66"/>
        <end position="92"/>
    </location>
</feature>
<sequence length="201" mass="20105">MGRRRKQNKKGGDSNTSTPPPEEADIEADEGGASTLKNTEPAKVADTPPAAVPEDPVGTTNAAVDAATEVIAEPVEVTATTAPAEEAAPVTAKDAPQPPTTVAAAAEALNGVAALNAYALQNATVGAAPTPVALPPGGPAKEEDHPLTEVPIAASANPPRAATKKVAFITPVISSVTSVSDAEAPRESNCIESRCGSCNVM</sequence>
<evidence type="ECO:0000313" key="3">
    <source>
        <dbReference type="Proteomes" id="UP000037923"/>
    </source>
</evidence>
<keyword evidence="3" id="KW-1185">Reference proteome</keyword>
<dbReference type="RefSeq" id="XP_015662207.1">
    <property type="nucleotide sequence ID" value="XM_015798729.1"/>
</dbReference>
<evidence type="ECO:0000256" key="1">
    <source>
        <dbReference type="SAM" id="MobiDB-lite"/>
    </source>
</evidence>
<organism evidence="2 3">
    <name type="scientific">Leptomonas pyrrhocoris</name>
    <name type="common">Firebug parasite</name>
    <dbReference type="NCBI Taxonomy" id="157538"/>
    <lineage>
        <taxon>Eukaryota</taxon>
        <taxon>Discoba</taxon>
        <taxon>Euglenozoa</taxon>
        <taxon>Kinetoplastea</taxon>
        <taxon>Metakinetoplastina</taxon>
        <taxon>Trypanosomatida</taxon>
        <taxon>Trypanosomatidae</taxon>
        <taxon>Leishmaniinae</taxon>
        <taxon>Leptomonas</taxon>
    </lineage>
</organism>
<dbReference type="Proteomes" id="UP000037923">
    <property type="component" value="Unassembled WGS sequence"/>
</dbReference>
<comment type="caution">
    <text evidence="2">The sequence shown here is derived from an EMBL/GenBank/DDBJ whole genome shotgun (WGS) entry which is preliminary data.</text>
</comment>
<dbReference type="EMBL" id="LGTL01000003">
    <property type="protein sequence ID" value="KPA83769.1"/>
    <property type="molecule type" value="Genomic_DNA"/>
</dbReference>
<proteinExistence type="predicted"/>
<dbReference type="OMA" id="KANNEDH"/>
<name>A0A0M9G782_LEPPY</name>
<dbReference type="GeneID" id="26902293"/>
<accession>A0A0M9G782</accession>
<dbReference type="VEuPathDB" id="TriTrypDB:LpyrH10_03_1490"/>
<dbReference type="AlphaFoldDB" id="A0A0M9G782"/>
<dbReference type="EMBL" id="LGTL01000003">
    <property type="protein sequence ID" value="KPA83768.1"/>
    <property type="molecule type" value="Genomic_DNA"/>
</dbReference>
<dbReference type="RefSeq" id="XP_015662208.1">
    <property type="nucleotide sequence ID" value="XM_015798730.1"/>
</dbReference>
<gene>
    <name evidence="2" type="ORF">ABB37_01998</name>
</gene>